<keyword evidence="2 7" id="KW-0813">Transport</keyword>
<protein>
    <submittedName>
        <fullName evidence="9">ABC transporter permease</fullName>
    </submittedName>
</protein>
<comment type="similarity">
    <text evidence="7">Belongs to the binding-protein-dependent transport system permease family.</text>
</comment>
<feature type="transmembrane region" description="Helical" evidence="7">
    <location>
        <begin position="291"/>
        <end position="314"/>
    </location>
</feature>
<keyword evidence="5 7" id="KW-1133">Transmembrane helix</keyword>
<keyword evidence="3" id="KW-1003">Cell membrane</keyword>
<feature type="domain" description="ABC transmembrane type-1" evidence="8">
    <location>
        <begin position="99"/>
        <end position="314"/>
    </location>
</feature>
<dbReference type="GO" id="GO:0005886">
    <property type="term" value="C:plasma membrane"/>
    <property type="evidence" value="ECO:0007669"/>
    <property type="project" value="UniProtKB-SubCell"/>
</dbReference>
<reference evidence="9 10" key="1">
    <citation type="submission" date="2019-06" db="EMBL/GenBank/DDBJ databases">
        <title>Whole genome sequence for Rhodospirillaceae sp. R148.</title>
        <authorList>
            <person name="Wang G."/>
        </authorList>
    </citation>
    <scope>NUCLEOTIDE SEQUENCE [LARGE SCALE GENOMIC DNA]</scope>
    <source>
        <strain evidence="9 10">R148</strain>
    </source>
</reference>
<dbReference type="InterPro" id="IPR045621">
    <property type="entry name" value="BPD_transp_1_N"/>
</dbReference>
<dbReference type="EMBL" id="VHSH01000009">
    <property type="protein sequence ID" value="TQV75730.1"/>
    <property type="molecule type" value="Genomic_DNA"/>
</dbReference>
<feature type="transmembrane region" description="Helical" evidence="7">
    <location>
        <begin position="12"/>
        <end position="32"/>
    </location>
</feature>
<feature type="transmembrane region" description="Helical" evidence="7">
    <location>
        <begin position="103"/>
        <end position="123"/>
    </location>
</feature>
<dbReference type="PANTHER" id="PTHR43163">
    <property type="entry name" value="DIPEPTIDE TRANSPORT SYSTEM PERMEASE PROTEIN DPPB-RELATED"/>
    <property type="match status" value="1"/>
</dbReference>
<dbReference type="PANTHER" id="PTHR43163:SF9">
    <property type="entry name" value="ABC TRANSPORTER PERMEASE PROTEIN"/>
    <property type="match status" value="1"/>
</dbReference>
<feature type="transmembrane region" description="Helical" evidence="7">
    <location>
        <begin position="135"/>
        <end position="163"/>
    </location>
</feature>
<evidence type="ECO:0000256" key="3">
    <source>
        <dbReference type="ARBA" id="ARBA00022475"/>
    </source>
</evidence>
<keyword evidence="4 7" id="KW-0812">Transmembrane</keyword>
<name>A0A545TEU3_9PROT</name>
<dbReference type="RefSeq" id="WP_142898718.1">
    <property type="nucleotide sequence ID" value="NZ_ML660060.1"/>
</dbReference>
<feature type="transmembrane region" description="Helical" evidence="7">
    <location>
        <begin position="245"/>
        <end position="271"/>
    </location>
</feature>
<dbReference type="SUPFAM" id="SSF161098">
    <property type="entry name" value="MetI-like"/>
    <property type="match status" value="1"/>
</dbReference>
<accession>A0A545TEU3</accession>
<comment type="subcellular location">
    <subcellularLocation>
        <location evidence="1 7">Cell membrane</location>
        <topology evidence="1 7">Multi-pass membrane protein</topology>
    </subcellularLocation>
</comment>
<evidence type="ECO:0000256" key="6">
    <source>
        <dbReference type="ARBA" id="ARBA00023136"/>
    </source>
</evidence>
<evidence type="ECO:0000256" key="2">
    <source>
        <dbReference type="ARBA" id="ARBA00022448"/>
    </source>
</evidence>
<keyword evidence="6 7" id="KW-0472">Membrane</keyword>
<evidence type="ECO:0000259" key="8">
    <source>
        <dbReference type="PROSITE" id="PS50928"/>
    </source>
</evidence>
<sequence>MQILTMLLRRLLYAAILVLAVLVLNFLLIHLAPGDPAEVIAGEMGGATEEVMASIRKAYGLDRPLHEQLGVYLGKTLQGDFGQSFFYNASVTSLILGRIGPTLLLVTTALLFAIGLGTLLGVIASRNPRGIVSNLVTVLSIVGYSAPIFWTGIMLIILLAWIFPVFPISNMRDVTLEGGTFRQILDVAHHLVLPAFTLGIVFLAQYSRLTRASMLEVLGSDYIRTARAKGVPERSVFGKHALRNAILPVVTIAGLQFGSIISGAVLVETVFNWPGLGTLAFQSILARDYPTVLGILFFSALIVIIMNVVTDILYRVVDPRIRTAD</sequence>
<dbReference type="PROSITE" id="PS50928">
    <property type="entry name" value="ABC_TM1"/>
    <property type="match status" value="1"/>
</dbReference>
<evidence type="ECO:0000313" key="10">
    <source>
        <dbReference type="Proteomes" id="UP000315252"/>
    </source>
</evidence>
<dbReference type="Gene3D" id="1.10.3720.10">
    <property type="entry name" value="MetI-like"/>
    <property type="match status" value="1"/>
</dbReference>
<dbReference type="AlphaFoldDB" id="A0A545TEU3"/>
<keyword evidence="10" id="KW-1185">Reference proteome</keyword>
<proteinExistence type="inferred from homology"/>
<evidence type="ECO:0000256" key="4">
    <source>
        <dbReference type="ARBA" id="ARBA00022692"/>
    </source>
</evidence>
<dbReference type="Proteomes" id="UP000315252">
    <property type="component" value="Unassembled WGS sequence"/>
</dbReference>
<evidence type="ECO:0000256" key="7">
    <source>
        <dbReference type="RuleBase" id="RU363032"/>
    </source>
</evidence>
<evidence type="ECO:0000256" key="1">
    <source>
        <dbReference type="ARBA" id="ARBA00004651"/>
    </source>
</evidence>
<organism evidence="9 10">
    <name type="scientific">Denitrobaculum tricleocarpae</name>
    <dbReference type="NCBI Taxonomy" id="2591009"/>
    <lineage>
        <taxon>Bacteria</taxon>
        <taxon>Pseudomonadati</taxon>
        <taxon>Pseudomonadota</taxon>
        <taxon>Alphaproteobacteria</taxon>
        <taxon>Rhodospirillales</taxon>
        <taxon>Rhodospirillaceae</taxon>
        <taxon>Denitrobaculum</taxon>
    </lineage>
</organism>
<dbReference type="Pfam" id="PF00528">
    <property type="entry name" value="BPD_transp_1"/>
    <property type="match status" value="1"/>
</dbReference>
<dbReference type="CDD" id="cd06261">
    <property type="entry name" value="TM_PBP2"/>
    <property type="match status" value="1"/>
</dbReference>
<evidence type="ECO:0000256" key="5">
    <source>
        <dbReference type="ARBA" id="ARBA00022989"/>
    </source>
</evidence>
<gene>
    <name evidence="9" type="ORF">FKG95_22710</name>
</gene>
<evidence type="ECO:0000313" key="9">
    <source>
        <dbReference type="EMBL" id="TQV75730.1"/>
    </source>
</evidence>
<comment type="caution">
    <text evidence="9">The sequence shown here is derived from an EMBL/GenBank/DDBJ whole genome shotgun (WGS) entry which is preliminary data.</text>
</comment>
<dbReference type="InterPro" id="IPR035906">
    <property type="entry name" value="MetI-like_sf"/>
</dbReference>
<feature type="transmembrane region" description="Helical" evidence="7">
    <location>
        <begin position="183"/>
        <end position="204"/>
    </location>
</feature>
<dbReference type="InterPro" id="IPR000515">
    <property type="entry name" value="MetI-like"/>
</dbReference>
<dbReference type="GO" id="GO:0055085">
    <property type="term" value="P:transmembrane transport"/>
    <property type="evidence" value="ECO:0007669"/>
    <property type="project" value="InterPro"/>
</dbReference>
<dbReference type="OrthoDB" id="7834831at2"/>
<dbReference type="Pfam" id="PF19300">
    <property type="entry name" value="BPD_transp_1_N"/>
    <property type="match status" value="1"/>
</dbReference>